<dbReference type="InterPro" id="IPR035919">
    <property type="entry name" value="EAL_sf"/>
</dbReference>
<gene>
    <name evidence="8" type="ORF">CLV44_1176</name>
</gene>
<feature type="transmembrane region" description="Helical" evidence="2">
    <location>
        <begin position="184"/>
        <end position="203"/>
    </location>
</feature>
<dbReference type="InterPro" id="IPR003660">
    <property type="entry name" value="HAMP_dom"/>
</dbReference>
<comment type="cofactor">
    <cofactor evidence="1">
        <name>Mg(2+)</name>
        <dbReference type="ChEBI" id="CHEBI:18420"/>
    </cofactor>
</comment>
<dbReference type="SMART" id="SM00052">
    <property type="entry name" value="EAL"/>
    <property type="match status" value="1"/>
</dbReference>
<dbReference type="InterPro" id="IPR043128">
    <property type="entry name" value="Rev_trsase/Diguanyl_cyclase"/>
</dbReference>
<dbReference type="SUPFAM" id="SSF141868">
    <property type="entry name" value="EAL domain-like"/>
    <property type="match status" value="1"/>
</dbReference>
<dbReference type="GO" id="GO:0016020">
    <property type="term" value="C:membrane"/>
    <property type="evidence" value="ECO:0007669"/>
    <property type="project" value="InterPro"/>
</dbReference>
<dbReference type="InterPro" id="IPR000014">
    <property type="entry name" value="PAS"/>
</dbReference>
<evidence type="ECO:0000259" key="7">
    <source>
        <dbReference type="PROSITE" id="PS50887"/>
    </source>
</evidence>
<dbReference type="Pfam" id="PF00563">
    <property type="entry name" value="EAL"/>
    <property type="match status" value="1"/>
</dbReference>
<proteinExistence type="predicted"/>
<sequence>MTLMSAFPLRRLIPATILMFAVLILLLAFAVIKPYVGELLYQNMESSLRSTLNRLQGTTEYLLSKGDLEGVRREIAATSAHREVKHLLVVDAGGKVIASSRLAYVGRPLTELPLHYERSLIEEIRHGWAPAYHHQHDGENTIYGAAPFLYRDPGSGFRERQGMVMVEVNVDRTLSQVFHRLDQLFLWVGIIVIVLAALAWLLVERAVSRRLGQITRTVRGLAADDLSCRTGLEGRDELSQIGRILDQMAERLEQNRYQLLKANQQMENILRFIPSMVYIKDPDGHYRLVNERFIQVLGEPSEAGTTVFDVMPEPYASQIAARDREVLDEVEARQFQISFPVQDEMHNWFMVKFPLVDEAGQVYAICTVATDVTEQERNESLARIAQRIFEHTTEGIMITDADNRIVDVNPSLVEMTGYGRSALIGQSPAQQKSGRQDASFYQRMWEAVATRGKWNGELVNRRANGSLYPVRLSISTIIDRHGKLDGYIGIFQDITEEKQSERDLYQLAYHDTLTGLYNRTEFMRMVNDALCRGERYAESFGLLFIDLDLFKEVNDRFGHAAGDRLLCQVAERLRHSLRETDHAFRLGGDEFTVLLPQLKQDADLAVVAEKLVKQLHRPFRIDEQDVQIGCSIGVVSYPRDGIDRDTLLGHADAAMYFAKEQGRGRYAFFDPQINARNQRIMKIKAGLGQALVRDEISVVYQPRVTPDTAVVVGYEALLRWHSGELGAVSPAEFIPVAESTDALDQITDWLLRQVVRDLSSEVLSGKQISINLSPRQFQTGNWAEMLRTTIEQHHLLPEQFCIEVTESALVEDFNATAHQLEEMQALGVEVAIDDFGTGYSSLEYLKRLPIDYLKIDRSFVRDIETDADDRVIVETIIVLAHSLGLQVVAEGVETRAQADFLQARGCDELQGYLFSAPRPLSELGLQQVKM</sequence>
<dbReference type="Pfam" id="PF08448">
    <property type="entry name" value="PAS_4"/>
    <property type="match status" value="1"/>
</dbReference>
<evidence type="ECO:0000256" key="1">
    <source>
        <dbReference type="ARBA" id="ARBA00001946"/>
    </source>
</evidence>
<feature type="transmembrane region" description="Helical" evidence="2">
    <location>
        <begin position="12"/>
        <end position="32"/>
    </location>
</feature>
<dbReference type="PANTHER" id="PTHR44757">
    <property type="entry name" value="DIGUANYLATE CYCLASE DGCP"/>
    <property type="match status" value="1"/>
</dbReference>
<dbReference type="SMART" id="SM00267">
    <property type="entry name" value="GGDEF"/>
    <property type="match status" value="1"/>
</dbReference>
<dbReference type="InterPro" id="IPR013656">
    <property type="entry name" value="PAS_4"/>
</dbReference>
<dbReference type="CDD" id="cd06225">
    <property type="entry name" value="HAMP"/>
    <property type="match status" value="1"/>
</dbReference>
<keyword evidence="9" id="KW-1185">Reference proteome</keyword>
<evidence type="ECO:0000259" key="5">
    <source>
        <dbReference type="PROSITE" id="PS50883"/>
    </source>
</evidence>
<feature type="domain" description="GGDEF" evidence="7">
    <location>
        <begin position="538"/>
        <end position="671"/>
    </location>
</feature>
<dbReference type="InterPro" id="IPR035965">
    <property type="entry name" value="PAS-like_dom_sf"/>
</dbReference>
<dbReference type="GO" id="GO:0007165">
    <property type="term" value="P:signal transduction"/>
    <property type="evidence" value="ECO:0007669"/>
    <property type="project" value="InterPro"/>
</dbReference>
<dbReference type="EMBL" id="PYGI01000017">
    <property type="protein sequence ID" value="PSL12481.1"/>
    <property type="molecule type" value="Genomic_DNA"/>
</dbReference>
<dbReference type="GO" id="GO:0003824">
    <property type="term" value="F:catalytic activity"/>
    <property type="evidence" value="ECO:0007669"/>
    <property type="project" value="UniProtKB-ARBA"/>
</dbReference>
<dbReference type="AlphaFoldDB" id="A0A2P8ESM2"/>
<dbReference type="NCBIfam" id="TIGR00254">
    <property type="entry name" value="GGDEF"/>
    <property type="match status" value="1"/>
</dbReference>
<dbReference type="PROSITE" id="PS50113">
    <property type="entry name" value="PAC"/>
    <property type="match status" value="1"/>
</dbReference>
<evidence type="ECO:0000313" key="8">
    <source>
        <dbReference type="EMBL" id="PSL12481.1"/>
    </source>
</evidence>
<dbReference type="SMART" id="SM00304">
    <property type="entry name" value="HAMP"/>
    <property type="match status" value="1"/>
</dbReference>
<dbReference type="SUPFAM" id="SSF55785">
    <property type="entry name" value="PYP-like sensor domain (PAS domain)"/>
    <property type="match status" value="2"/>
</dbReference>
<dbReference type="PANTHER" id="PTHR44757:SF2">
    <property type="entry name" value="BIOFILM ARCHITECTURE MAINTENANCE PROTEIN MBAA"/>
    <property type="match status" value="1"/>
</dbReference>
<dbReference type="OrthoDB" id="9787514at2"/>
<dbReference type="FunFam" id="3.30.70.270:FF:000001">
    <property type="entry name" value="Diguanylate cyclase domain protein"/>
    <property type="match status" value="1"/>
</dbReference>
<feature type="domain" description="EAL" evidence="5">
    <location>
        <begin position="680"/>
        <end position="930"/>
    </location>
</feature>
<dbReference type="Gene3D" id="3.30.70.270">
    <property type="match status" value="1"/>
</dbReference>
<dbReference type="PROSITE" id="PS50112">
    <property type="entry name" value="PAS"/>
    <property type="match status" value="1"/>
</dbReference>
<evidence type="ECO:0000259" key="3">
    <source>
        <dbReference type="PROSITE" id="PS50112"/>
    </source>
</evidence>
<organism evidence="8 9">
    <name type="scientific">Marinobacterium halophilum</name>
    <dbReference type="NCBI Taxonomy" id="267374"/>
    <lineage>
        <taxon>Bacteria</taxon>
        <taxon>Pseudomonadati</taxon>
        <taxon>Pseudomonadota</taxon>
        <taxon>Gammaproteobacteria</taxon>
        <taxon>Oceanospirillales</taxon>
        <taxon>Oceanospirillaceae</taxon>
        <taxon>Marinobacterium</taxon>
    </lineage>
</organism>
<dbReference type="SMART" id="SM00086">
    <property type="entry name" value="PAC"/>
    <property type="match status" value="1"/>
</dbReference>
<dbReference type="InterPro" id="IPR001610">
    <property type="entry name" value="PAC"/>
</dbReference>
<feature type="domain" description="PAS" evidence="3">
    <location>
        <begin position="387"/>
        <end position="427"/>
    </location>
</feature>
<dbReference type="InterPro" id="IPR000700">
    <property type="entry name" value="PAS-assoc_C"/>
</dbReference>
<dbReference type="Pfam" id="PF00990">
    <property type="entry name" value="GGDEF"/>
    <property type="match status" value="1"/>
</dbReference>
<dbReference type="PROSITE" id="PS50883">
    <property type="entry name" value="EAL"/>
    <property type="match status" value="1"/>
</dbReference>
<evidence type="ECO:0000259" key="6">
    <source>
        <dbReference type="PROSITE" id="PS50885"/>
    </source>
</evidence>
<dbReference type="PROSITE" id="PS50885">
    <property type="entry name" value="HAMP"/>
    <property type="match status" value="1"/>
</dbReference>
<protein>
    <submittedName>
        <fullName evidence="8">PAS domain S-box-containing protein/diguanylate cyclase (GGDEF)-like protein</fullName>
    </submittedName>
</protein>
<reference evidence="8 9" key="1">
    <citation type="submission" date="2018-03" db="EMBL/GenBank/DDBJ databases">
        <title>Genomic Encyclopedia of Archaeal and Bacterial Type Strains, Phase II (KMG-II): from individual species to whole genera.</title>
        <authorList>
            <person name="Goeker M."/>
        </authorList>
    </citation>
    <scope>NUCLEOTIDE SEQUENCE [LARGE SCALE GENOMIC DNA]</scope>
    <source>
        <strain evidence="8 9">DSM 17586</strain>
    </source>
</reference>
<feature type="domain" description="PAC" evidence="4">
    <location>
        <begin position="454"/>
        <end position="506"/>
    </location>
</feature>
<name>A0A2P8ESM2_9GAMM</name>
<dbReference type="SUPFAM" id="SSF158472">
    <property type="entry name" value="HAMP domain-like"/>
    <property type="match status" value="1"/>
</dbReference>
<comment type="caution">
    <text evidence="8">The sequence shown here is derived from an EMBL/GenBank/DDBJ whole genome shotgun (WGS) entry which is preliminary data.</text>
</comment>
<dbReference type="InterPro" id="IPR029787">
    <property type="entry name" value="Nucleotide_cyclase"/>
</dbReference>
<dbReference type="Gene3D" id="3.20.20.450">
    <property type="entry name" value="EAL domain"/>
    <property type="match status" value="1"/>
</dbReference>
<evidence type="ECO:0000313" key="9">
    <source>
        <dbReference type="Proteomes" id="UP000242133"/>
    </source>
</evidence>
<dbReference type="PROSITE" id="PS50887">
    <property type="entry name" value="GGDEF"/>
    <property type="match status" value="1"/>
</dbReference>
<keyword evidence="2" id="KW-0472">Membrane</keyword>
<dbReference type="CDD" id="cd00130">
    <property type="entry name" value="PAS"/>
    <property type="match status" value="2"/>
</dbReference>
<dbReference type="CDD" id="cd01948">
    <property type="entry name" value="EAL"/>
    <property type="match status" value="1"/>
</dbReference>
<dbReference type="SUPFAM" id="SSF55073">
    <property type="entry name" value="Nucleotide cyclase"/>
    <property type="match status" value="1"/>
</dbReference>
<feature type="domain" description="HAMP" evidence="6">
    <location>
        <begin position="205"/>
        <end position="257"/>
    </location>
</feature>
<keyword evidence="2" id="KW-1133">Transmembrane helix</keyword>
<keyword evidence="2" id="KW-0812">Transmembrane</keyword>
<evidence type="ECO:0000256" key="2">
    <source>
        <dbReference type="SAM" id="Phobius"/>
    </source>
</evidence>
<dbReference type="Proteomes" id="UP000242133">
    <property type="component" value="Unassembled WGS sequence"/>
</dbReference>
<dbReference type="CDD" id="cd01949">
    <property type="entry name" value="GGDEF"/>
    <property type="match status" value="1"/>
</dbReference>
<dbReference type="Gene3D" id="6.10.340.10">
    <property type="match status" value="1"/>
</dbReference>
<dbReference type="Gene3D" id="3.30.450.20">
    <property type="entry name" value="PAS domain"/>
    <property type="match status" value="2"/>
</dbReference>
<dbReference type="InterPro" id="IPR000160">
    <property type="entry name" value="GGDEF_dom"/>
</dbReference>
<dbReference type="InterPro" id="IPR001633">
    <property type="entry name" value="EAL_dom"/>
</dbReference>
<accession>A0A2P8ESM2</accession>
<evidence type="ECO:0000259" key="4">
    <source>
        <dbReference type="PROSITE" id="PS50113"/>
    </source>
</evidence>
<dbReference type="Pfam" id="PF00672">
    <property type="entry name" value="HAMP"/>
    <property type="match status" value="1"/>
</dbReference>
<dbReference type="Pfam" id="PF13426">
    <property type="entry name" value="PAS_9"/>
    <property type="match status" value="1"/>
</dbReference>
<dbReference type="InterPro" id="IPR052155">
    <property type="entry name" value="Biofilm_reg_signaling"/>
</dbReference>
<dbReference type="NCBIfam" id="TIGR00229">
    <property type="entry name" value="sensory_box"/>
    <property type="match status" value="1"/>
</dbReference>
<dbReference type="SMART" id="SM00091">
    <property type="entry name" value="PAS"/>
    <property type="match status" value="2"/>
</dbReference>